<proteinExistence type="predicted"/>
<dbReference type="RefSeq" id="WP_182154073.1">
    <property type="nucleotide sequence ID" value="NZ_JACEZU010000006.1"/>
</dbReference>
<keyword evidence="2" id="KW-1185">Reference proteome</keyword>
<evidence type="ECO:0000313" key="2">
    <source>
        <dbReference type="Proteomes" id="UP000573499"/>
    </source>
</evidence>
<gene>
    <name evidence="1" type="ORF">H3H39_14450</name>
</gene>
<dbReference type="Proteomes" id="UP000573499">
    <property type="component" value="Unassembled WGS sequence"/>
</dbReference>
<dbReference type="EMBL" id="JACEZU010000006">
    <property type="protein sequence ID" value="MBA5688246.1"/>
    <property type="molecule type" value="Genomic_DNA"/>
</dbReference>
<protein>
    <submittedName>
        <fullName evidence="1">Uncharacterized protein</fullName>
    </submittedName>
</protein>
<reference evidence="1 2" key="1">
    <citation type="submission" date="2020-07" db="EMBL/GenBank/DDBJ databases">
        <title>Novel species isolated from subtropical streams in China.</title>
        <authorList>
            <person name="Lu H."/>
        </authorList>
    </citation>
    <scope>NUCLEOTIDE SEQUENCE [LARGE SCALE GENOMIC DNA]</scope>
    <source>
        <strain evidence="1 2">LX47W</strain>
    </source>
</reference>
<accession>A0A7W2ILA7</accession>
<comment type="caution">
    <text evidence="1">The sequence shown here is derived from an EMBL/GenBank/DDBJ whole genome shotgun (WGS) entry which is preliminary data.</text>
</comment>
<name>A0A7W2ILA7_9BURK</name>
<evidence type="ECO:0000313" key="1">
    <source>
        <dbReference type="EMBL" id="MBA5688246.1"/>
    </source>
</evidence>
<dbReference type="AlphaFoldDB" id="A0A7W2ILA7"/>
<organism evidence="1 2">
    <name type="scientific">Rugamonas apoptosis</name>
    <dbReference type="NCBI Taxonomy" id="2758570"/>
    <lineage>
        <taxon>Bacteria</taxon>
        <taxon>Pseudomonadati</taxon>
        <taxon>Pseudomonadota</taxon>
        <taxon>Betaproteobacteria</taxon>
        <taxon>Burkholderiales</taxon>
        <taxon>Oxalobacteraceae</taxon>
        <taxon>Telluria group</taxon>
        <taxon>Rugamonas</taxon>
    </lineage>
</organism>
<sequence length="59" mass="6036">MHKPEWGLDSGGKNVTAMRTGAGDVAAVVLSPGVASAERQWQRAGAIAGKTLDQDMLAG</sequence>